<dbReference type="PANTHER" id="PTHR35897">
    <property type="entry name" value="METHYLTRANSFERASE AUSD"/>
    <property type="match status" value="1"/>
</dbReference>
<dbReference type="VEuPathDB" id="FungiDB:ASPWEDRAFT_32402"/>
<reference evidence="7" key="1">
    <citation type="journal article" date="2017" name="Genome Biol.">
        <title>Comparative genomics reveals high biological diversity and specific adaptations in the industrially and medically important fungal genus Aspergillus.</title>
        <authorList>
            <person name="de Vries R.P."/>
            <person name="Riley R."/>
            <person name="Wiebenga A."/>
            <person name="Aguilar-Osorio G."/>
            <person name="Amillis S."/>
            <person name="Uchima C.A."/>
            <person name="Anderluh G."/>
            <person name="Asadollahi M."/>
            <person name="Askin M."/>
            <person name="Barry K."/>
            <person name="Battaglia E."/>
            <person name="Bayram O."/>
            <person name="Benocci T."/>
            <person name="Braus-Stromeyer S.A."/>
            <person name="Caldana C."/>
            <person name="Canovas D."/>
            <person name="Cerqueira G.C."/>
            <person name="Chen F."/>
            <person name="Chen W."/>
            <person name="Choi C."/>
            <person name="Clum A."/>
            <person name="Dos Santos R.A."/>
            <person name="Damasio A.R."/>
            <person name="Diallinas G."/>
            <person name="Emri T."/>
            <person name="Fekete E."/>
            <person name="Flipphi M."/>
            <person name="Freyberg S."/>
            <person name="Gallo A."/>
            <person name="Gournas C."/>
            <person name="Habgood R."/>
            <person name="Hainaut M."/>
            <person name="Harispe M.L."/>
            <person name="Henrissat B."/>
            <person name="Hilden K.S."/>
            <person name="Hope R."/>
            <person name="Hossain A."/>
            <person name="Karabika E."/>
            <person name="Karaffa L."/>
            <person name="Karanyi Z."/>
            <person name="Krasevec N."/>
            <person name="Kuo A."/>
            <person name="Kusch H."/>
            <person name="LaButti K."/>
            <person name="Lagendijk E.L."/>
            <person name="Lapidus A."/>
            <person name="Levasseur A."/>
            <person name="Lindquist E."/>
            <person name="Lipzen A."/>
            <person name="Logrieco A.F."/>
            <person name="MacCabe A."/>
            <person name="Maekelae M.R."/>
            <person name="Malavazi I."/>
            <person name="Melin P."/>
            <person name="Meyer V."/>
            <person name="Mielnichuk N."/>
            <person name="Miskei M."/>
            <person name="Molnar A.P."/>
            <person name="Mule G."/>
            <person name="Ngan C.Y."/>
            <person name="Orejas M."/>
            <person name="Orosz E."/>
            <person name="Ouedraogo J.P."/>
            <person name="Overkamp K.M."/>
            <person name="Park H.-S."/>
            <person name="Perrone G."/>
            <person name="Piumi F."/>
            <person name="Punt P.J."/>
            <person name="Ram A.F."/>
            <person name="Ramon A."/>
            <person name="Rauscher S."/>
            <person name="Record E."/>
            <person name="Riano-Pachon D.M."/>
            <person name="Robert V."/>
            <person name="Roehrig J."/>
            <person name="Ruller R."/>
            <person name="Salamov A."/>
            <person name="Salih N.S."/>
            <person name="Samson R.A."/>
            <person name="Sandor E."/>
            <person name="Sanguinetti M."/>
            <person name="Schuetze T."/>
            <person name="Sepcic K."/>
            <person name="Shelest E."/>
            <person name="Sherlock G."/>
            <person name="Sophianopoulou V."/>
            <person name="Squina F.M."/>
            <person name="Sun H."/>
            <person name="Susca A."/>
            <person name="Todd R.B."/>
            <person name="Tsang A."/>
            <person name="Unkles S.E."/>
            <person name="van de Wiele N."/>
            <person name="van Rossen-Uffink D."/>
            <person name="Oliveira J.V."/>
            <person name="Vesth T.C."/>
            <person name="Visser J."/>
            <person name="Yu J.-H."/>
            <person name="Zhou M."/>
            <person name="Andersen M.R."/>
            <person name="Archer D.B."/>
            <person name="Baker S.E."/>
            <person name="Benoit I."/>
            <person name="Brakhage A.A."/>
            <person name="Braus G.H."/>
            <person name="Fischer R."/>
            <person name="Frisvad J.C."/>
            <person name="Goldman G.H."/>
            <person name="Houbraken J."/>
            <person name="Oakley B."/>
            <person name="Pocsi I."/>
            <person name="Scazzocchio C."/>
            <person name="Seiboth B."/>
            <person name="vanKuyk P.A."/>
            <person name="Wortman J."/>
            <person name="Dyer P.S."/>
            <person name="Grigoriev I.V."/>
        </authorList>
    </citation>
    <scope>NUCLEOTIDE SEQUENCE [LARGE SCALE GENOMIC DNA]</scope>
    <source>
        <strain evidence="7">DTO 134E9</strain>
    </source>
</reference>
<dbReference type="GO" id="GO:0016740">
    <property type="term" value="F:transferase activity"/>
    <property type="evidence" value="ECO:0007669"/>
    <property type="project" value="UniProtKB-KW"/>
</dbReference>
<dbReference type="Pfam" id="PF13649">
    <property type="entry name" value="Methyltransf_25"/>
    <property type="match status" value="1"/>
</dbReference>
<dbReference type="GeneID" id="63749506"/>
<dbReference type="AlphaFoldDB" id="A0A1L9R5L7"/>
<keyword evidence="7" id="KW-1185">Reference proteome</keyword>
<sequence length="271" mass="30916">MATPTWYRSDIGHSLKPITRHVYTHWSGIPDDELIDHLHRIRDKAWPLAKYPCIGLWIFLLPGLASLPEFPSVVEKARSQPDPLIIDVGCGLGQNLRLLADHSVPTTNMWGVDLEPRLWELGFDLFRDAHRMRGRFIGGDFLTMPDDKLGRLAGKADVIIAQQFLHLFDWDGQLTALKRMVDMSKPGTILVGHQRGAKTEQEIKRPWGKAFLHDSHSFTRMWEIIQKETTTQWTLDVKTVDILDWGLEEADLPGLTDGDRTGLTFVITRHV</sequence>
<dbReference type="RefSeq" id="XP_040683877.1">
    <property type="nucleotide sequence ID" value="XM_040833658.1"/>
</dbReference>
<gene>
    <name evidence="6" type="ORF">ASPWEDRAFT_32402</name>
</gene>
<dbReference type="SUPFAM" id="SSF53335">
    <property type="entry name" value="S-adenosyl-L-methionine-dependent methyltransferases"/>
    <property type="match status" value="1"/>
</dbReference>
<dbReference type="InterPro" id="IPR029063">
    <property type="entry name" value="SAM-dependent_MTases_sf"/>
</dbReference>
<dbReference type="EMBL" id="KV878217">
    <property type="protein sequence ID" value="OJJ30200.1"/>
    <property type="molecule type" value="Genomic_DNA"/>
</dbReference>
<evidence type="ECO:0000313" key="7">
    <source>
        <dbReference type="Proteomes" id="UP000184383"/>
    </source>
</evidence>
<evidence type="ECO:0000256" key="3">
    <source>
        <dbReference type="ARBA" id="ARBA00022691"/>
    </source>
</evidence>
<dbReference type="Gene3D" id="3.40.50.150">
    <property type="entry name" value="Vaccinia Virus protein VP39"/>
    <property type="match status" value="1"/>
</dbReference>
<accession>A0A1L9R5L7</accession>
<keyword evidence="2" id="KW-0808">Transferase</keyword>
<evidence type="ECO:0000313" key="6">
    <source>
        <dbReference type="EMBL" id="OJJ30200.1"/>
    </source>
</evidence>
<protein>
    <recommendedName>
        <fullName evidence="5">Methyltransferase domain-containing protein</fullName>
    </recommendedName>
</protein>
<evidence type="ECO:0000259" key="5">
    <source>
        <dbReference type="Pfam" id="PF13649"/>
    </source>
</evidence>
<comment type="similarity">
    <text evidence="4">Belongs to the class I-like SAM-binding methyltransferase superfamily.</text>
</comment>
<evidence type="ECO:0000256" key="4">
    <source>
        <dbReference type="ARBA" id="ARBA00038314"/>
    </source>
</evidence>
<dbReference type="PANTHER" id="PTHR35897:SF1">
    <property type="entry name" value="METHYLTRANSFERASE AUSD"/>
    <property type="match status" value="1"/>
</dbReference>
<evidence type="ECO:0000256" key="1">
    <source>
        <dbReference type="ARBA" id="ARBA00005179"/>
    </source>
</evidence>
<feature type="domain" description="Methyltransferase" evidence="5">
    <location>
        <begin position="85"/>
        <end position="187"/>
    </location>
</feature>
<comment type="pathway">
    <text evidence="1">Secondary metabolite biosynthesis.</text>
</comment>
<keyword evidence="3" id="KW-0949">S-adenosyl-L-methionine</keyword>
<dbReference type="CDD" id="cd02440">
    <property type="entry name" value="AdoMet_MTases"/>
    <property type="match status" value="1"/>
</dbReference>
<evidence type="ECO:0000256" key="2">
    <source>
        <dbReference type="ARBA" id="ARBA00022679"/>
    </source>
</evidence>
<name>A0A1L9R5L7_ASPWE</name>
<dbReference type="InterPro" id="IPR041698">
    <property type="entry name" value="Methyltransf_25"/>
</dbReference>
<dbReference type="OrthoDB" id="2094832at2759"/>
<organism evidence="6 7">
    <name type="scientific">Aspergillus wentii DTO 134E9</name>
    <dbReference type="NCBI Taxonomy" id="1073089"/>
    <lineage>
        <taxon>Eukaryota</taxon>
        <taxon>Fungi</taxon>
        <taxon>Dikarya</taxon>
        <taxon>Ascomycota</taxon>
        <taxon>Pezizomycotina</taxon>
        <taxon>Eurotiomycetes</taxon>
        <taxon>Eurotiomycetidae</taxon>
        <taxon>Eurotiales</taxon>
        <taxon>Aspergillaceae</taxon>
        <taxon>Aspergillus</taxon>
        <taxon>Aspergillus subgen. Cremei</taxon>
    </lineage>
</organism>
<dbReference type="Proteomes" id="UP000184383">
    <property type="component" value="Unassembled WGS sequence"/>
</dbReference>
<dbReference type="InterPro" id="IPR051654">
    <property type="entry name" value="Meroterpenoid_MTases"/>
</dbReference>
<dbReference type="STRING" id="1073089.A0A1L9R5L7"/>
<proteinExistence type="inferred from homology"/>